<dbReference type="EMBL" id="JABBWK010000010">
    <property type="protein sequence ID" value="KAG1904407.1"/>
    <property type="molecule type" value="Genomic_DNA"/>
</dbReference>
<dbReference type="GeneID" id="64663362"/>
<dbReference type="AlphaFoldDB" id="A0AAD4HPU8"/>
<evidence type="ECO:0000313" key="1">
    <source>
        <dbReference type="EMBL" id="KAG1904407.1"/>
    </source>
</evidence>
<sequence>MVSSFALMSNQKLSLAGGLYKQRAEHINHSSNIPLAIANVDRHRAASAAVLDAKINKNTMDMPNGEPNALIQTNIVFFMRPVTEQVSWDPPACVCAIYLRTEGERGDVNIDRDYYTLGSVDDSHVLASLLKPWLRELWDILMPEEMYDD</sequence>
<dbReference type="RefSeq" id="XP_041229982.1">
    <property type="nucleotide sequence ID" value="XM_041369064.1"/>
</dbReference>
<dbReference type="Proteomes" id="UP001195769">
    <property type="component" value="Unassembled WGS sequence"/>
</dbReference>
<proteinExistence type="predicted"/>
<dbReference type="InterPro" id="IPR008936">
    <property type="entry name" value="Rho_GTPase_activation_prot"/>
</dbReference>
<name>A0AAD4HPU8_9AGAM</name>
<evidence type="ECO:0000313" key="2">
    <source>
        <dbReference type="Proteomes" id="UP001195769"/>
    </source>
</evidence>
<reference evidence="1" key="1">
    <citation type="journal article" date="2020" name="New Phytol.">
        <title>Comparative genomics reveals dynamic genome evolution in host specialist ectomycorrhizal fungi.</title>
        <authorList>
            <person name="Lofgren L.A."/>
            <person name="Nguyen N.H."/>
            <person name="Vilgalys R."/>
            <person name="Ruytinx J."/>
            <person name="Liao H.L."/>
            <person name="Branco S."/>
            <person name="Kuo A."/>
            <person name="LaButti K."/>
            <person name="Lipzen A."/>
            <person name="Andreopoulos W."/>
            <person name="Pangilinan J."/>
            <person name="Riley R."/>
            <person name="Hundley H."/>
            <person name="Na H."/>
            <person name="Barry K."/>
            <person name="Grigoriev I.V."/>
            <person name="Stajich J.E."/>
            <person name="Kennedy P.G."/>
        </authorList>
    </citation>
    <scope>NUCLEOTIDE SEQUENCE</scope>
    <source>
        <strain evidence="1">FC203</strain>
    </source>
</reference>
<comment type="caution">
    <text evidence="1">The sequence shown here is derived from an EMBL/GenBank/DDBJ whole genome shotgun (WGS) entry which is preliminary data.</text>
</comment>
<accession>A0AAD4HPU8</accession>
<protein>
    <submittedName>
        <fullName evidence="1">Uncharacterized protein</fullName>
    </submittedName>
</protein>
<organism evidence="1 2">
    <name type="scientific">Suillus fuscotomentosus</name>
    <dbReference type="NCBI Taxonomy" id="1912939"/>
    <lineage>
        <taxon>Eukaryota</taxon>
        <taxon>Fungi</taxon>
        <taxon>Dikarya</taxon>
        <taxon>Basidiomycota</taxon>
        <taxon>Agaricomycotina</taxon>
        <taxon>Agaricomycetes</taxon>
        <taxon>Agaricomycetidae</taxon>
        <taxon>Boletales</taxon>
        <taxon>Suillineae</taxon>
        <taxon>Suillaceae</taxon>
        <taxon>Suillus</taxon>
    </lineage>
</organism>
<keyword evidence="2" id="KW-1185">Reference proteome</keyword>
<gene>
    <name evidence="1" type="ORF">F5891DRAFT_1207411</name>
</gene>
<dbReference type="Gene3D" id="1.10.555.10">
    <property type="entry name" value="Rho GTPase activation protein"/>
    <property type="match status" value="1"/>
</dbReference>
<dbReference type="SUPFAM" id="SSF48350">
    <property type="entry name" value="GTPase activation domain, GAP"/>
    <property type="match status" value="1"/>
</dbReference>